<evidence type="ECO:0000256" key="1">
    <source>
        <dbReference type="ARBA" id="ARBA00022801"/>
    </source>
</evidence>
<evidence type="ECO:0000259" key="2">
    <source>
        <dbReference type="PROSITE" id="PS51462"/>
    </source>
</evidence>
<dbReference type="PROSITE" id="PS00893">
    <property type="entry name" value="NUDIX_BOX"/>
    <property type="match status" value="1"/>
</dbReference>
<organism evidence="3 4">
    <name type="scientific">Bacteroides gallinaceum</name>
    <dbReference type="NCBI Taxonomy" id="1462571"/>
    <lineage>
        <taxon>Bacteria</taxon>
        <taxon>Pseudomonadati</taxon>
        <taxon>Bacteroidota</taxon>
        <taxon>Bacteroidia</taxon>
        <taxon>Bacteroidales</taxon>
        <taxon>Bacteroidaceae</taxon>
        <taxon>Bacteroides</taxon>
    </lineage>
</organism>
<reference evidence="3 4" key="1">
    <citation type="submission" date="2023-06" db="EMBL/GenBank/DDBJ databases">
        <authorList>
            <person name="Zeman M."/>
            <person name="Kubasova T."/>
            <person name="Jahodarova E."/>
            <person name="Nykrynova M."/>
            <person name="Rychlik I."/>
        </authorList>
    </citation>
    <scope>NUCLEOTIDE SEQUENCE [LARGE SCALE GENOMIC DNA]</scope>
    <source>
        <strain evidence="3 4">109_WCHN</strain>
    </source>
</reference>
<keyword evidence="4" id="KW-1185">Reference proteome</keyword>
<dbReference type="InterPro" id="IPR000086">
    <property type="entry name" value="NUDIX_hydrolase_dom"/>
</dbReference>
<dbReference type="Gene3D" id="3.90.79.10">
    <property type="entry name" value="Nucleoside Triphosphate Pyrophosphohydrolase"/>
    <property type="match status" value="1"/>
</dbReference>
<dbReference type="Pfam" id="PF00293">
    <property type="entry name" value="NUDIX"/>
    <property type="match status" value="1"/>
</dbReference>
<protein>
    <submittedName>
        <fullName evidence="3">NUDIX domain-containing protein</fullName>
    </submittedName>
</protein>
<reference evidence="4" key="2">
    <citation type="submission" date="2023-07" db="EMBL/GenBank/DDBJ databases">
        <title>Identification and characterization of horizontal gene transfer across gut microbiota members of farm animals based on homology search.</title>
        <authorList>
            <person name="Schwarzerova J."/>
            <person name="Nykrynova M."/>
            <person name="Jureckova K."/>
            <person name="Cejkova D."/>
            <person name="Rychlik I."/>
        </authorList>
    </citation>
    <scope>NUCLEOTIDE SEQUENCE [LARGE SCALE GENOMIC DNA]</scope>
    <source>
        <strain evidence="4">109_WCHN</strain>
    </source>
</reference>
<keyword evidence="1" id="KW-0378">Hydrolase</keyword>
<feature type="domain" description="Nudix hydrolase" evidence="2">
    <location>
        <begin position="38"/>
        <end position="174"/>
    </location>
</feature>
<dbReference type="InterPro" id="IPR020084">
    <property type="entry name" value="NUDIX_hydrolase_CS"/>
</dbReference>
<dbReference type="PROSITE" id="PS51462">
    <property type="entry name" value="NUDIX"/>
    <property type="match status" value="1"/>
</dbReference>
<dbReference type="PANTHER" id="PTHR43736">
    <property type="entry name" value="ADP-RIBOSE PYROPHOSPHATASE"/>
    <property type="match status" value="1"/>
</dbReference>
<name>A0ABT7VL46_9BACE</name>
<proteinExistence type="predicted"/>
<dbReference type="PANTHER" id="PTHR43736:SF1">
    <property type="entry name" value="DIHYDRONEOPTERIN TRIPHOSPHATE DIPHOSPHATASE"/>
    <property type="match status" value="1"/>
</dbReference>
<comment type="caution">
    <text evidence="3">The sequence shown here is derived from an EMBL/GenBank/DDBJ whole genome shotgun (WGS) entry which is preliminary data.</text>
</comment>
<dbReference type="SUPFAM" id="SSF55811">
    <property type="entry name" value="Nudix"/>
    <property type="match status" value="1"/>
</dbReference>
<dbReference type="CDD" id="cd04681">
    <property type="entry name" value="NUDIX_Hydrolase"/>
    <property type="match status" value="1"/>
</dbReference>
<dbReference type="InterPro" id="IPR015797">
    <property type="entry name" value="NUDIX_hydrolase-like_dom_sf"/>
</dbReference>
<accession>A0ABT7VL46</accession>
<dbReference type="Proteomes" id="UP001169458">
    <property type="component" value="Unassembled WGS sequence"/>
</dbReference>
<gene>
    <name evidence="3" type="ORF">QUW60_14455</name>
</gene>
<sequence>MHPLDLFKYCPKCGSKHFEIHNAKSKKCADCGFVYYFNPSAATVAFILNHKNELLVCRRGKEPAKGTLDLSGGFIDMFETGEEGVSREVKEETGLTVTEAKYLFSLPNTYLYSGFLVHTLDQFFLCKVADDSLIEANDDVADSFWMPLDKVNPEDFGLDSVREGVIRFLEEHRK</sequence>
<evidence type="ECO:0000313" key="4">
    <source>
        <dbReference type="Proteomes" id="UP001169458"/>
    </source>
</evidence>
<dbReference type="EMBL" id="JAUDEN010000046">
    <property type="protein sequence ID" value="MDM8326410.1"/>
    <property type="molecule type" value="Genomic_DNA"/>
</dbReference>
<dbReference type="RefSeq" id="WP_289561356.1">
    <property type="nucleotide sequence ID" value="NZ_JAUDEN010000046.1"/>
</dbReference>
<evidence type="ECO:0000313" key="3">
    <source>
        <dbReference type="EMBL" id="MDM8326410.1"/>
    </source>
</evidence>